<reference evidence="1 2" key="1">
    <citation type="journal article" date="2016" name="Nat. Commun.">
        <title>Thousands of microbial genomes shed light on interconnected biogeochemical processes in an aquifer system.</title>
        <authorList>
            <person name="Anantharaman K."/>
            <person name="Brown C.T."/>
            <person name="Hug L.A."/>
            <person name="Sharon I."/>
            <person name="Castelle C.J."/>
            <person name="Probst A.J."/>
            <person name="Thomas B.C."/>
            <person name="Singh A."/>
            <person name="Wilkins M.J."/>
            <person name="Karaoz U."/>
            <person name="Brodie E.L."/>
            <person name="Williams K.H."/>
            <person name="Hubbard S.S."/>
            <person name="Banfield J.F."/>
        </authorList>
    </citation>
    <scope>NUCLEOTIDE SEQUENCE [LARGE SCALE GENOMIC DNA]</scope>
</reference>
<comment type="caution">
    <text evidence="1">The sequence shown here is derived from an EMBL/GenBank/DDBJ whole genome shotgun (WGS) entry which is preliminary data.</text>
</comment>
<name>A0A1G2LNG5_9BACT</name>
<dbReference type="InterPro" id="IPR040442">
    <property type="entry name" value="Pyrv_kinase-like_dom_sf"/>
</dbReference>
<dbReference type="InterPro" id="IPR015813">
    <property type="entry name" value="Pyrv/PenolPyrv_kinase-like_dom"/>
</dbReference>
<dbReference type="Gene3D" id="3.20.20.60">
    <property type="entry name" value="Phosphoenolpyruvate-binding domains"/>
    <property type="match status" value="1"/>
</dbReference>
<dbReference type="GO" id="GO:0003824">
    <property type="term" value="F:catalytic activity"/>
    <property type="evidence" value="ECO:0007669"/>
    <property type="project" value="InterPro"/>
</dbReference>
<accession>A0A1G2LNG5</accession>
<organism evidence="1 2">
    <name type="scientific">Candidatus Sungbacteria bacterium RIFCSPLOWO2_12_FULL_41_11</name>
    <dbReference type="NCBI Taxonomy" id="1802286"/>
    <lineage>
        <taxon>Bacteria</taxon>
        <taxon>Candidatus Sungiibacteriota</taxon>
    </lineage>
</organism>
<gene>
    <name evidence="1" type="ORF">A3G49_02160</name>
</gene>
<sequence length="372" mass="42208">MNPSLLKKLIPGLSKNKIPEAVLLKPLKLMVTLWPSFPHFSKFANDNRLAGIRLNSAMINNPELEKELKSIAGFGPTVPLWFDAKGRQARVKWVDTSNTKNLDLRLNHPVSVKTPVRVLFKAGADSAVLERLEEGGQRLIFRGGPAYMVYPGESIHILHRSFHINGPLFTNEERAKLEKVRTAGFKNYFLSYVECQKDIDEFRELAGQDATVMLKIENKRGLNFVANEFKKTDNLILVAARGDLYIELEWPHQILQALELIIQKDPDASVASRIFLSVVNDIRNRKISEAIKLVRTGAFKEADPDRTVETTLLSLINRDIPSCADFCEVAWLYGLGYRNMMLCDELCLREDLLDIAIGAFDAFRNDREQIKI</sequence>
<evidence type="ECO:0000313" key="1">
    <source>
        <dbReference type="EMBL" id="OHA13146.1"/>
    </source>
</evidence>
<dbReference type="EMBL" id="MHQY01000033">
    <property type="protein sequence ID" value="OHA13146.1"/>
    <property type="molecule type" value="Genomic_DNA"/>
</dbReference>
<proteinExistence type="predicted"/>
<dbReference type="Proteomes" id="UP000177171">
    <property type="component" value="Unassembled WGS sequence"/>
</dbReference>
<dbReference type="AlphaFoldDB" id="A0A1G2LNG5"/>
<dbReference type="SUPFAM" id="SSF51621">
    <property type="entry name" value="Phosphoenolpyruvate/pyruvate domain"/>
    <property type="match status" value="1"/>
</dbReference>
<evidence type="ECO:0000313" key="2">
    <source>
        <dbReference type="Proteomes" id="UP000177171"/>
    </source>
</evidence>
<protein>
    <submittedName>
        <fullName evidence="1">Uncharacterized protein</fullName>
    </submittedName>
</protein>